<organism evidence="1 2">
    <name type="scientific">Tranquillimonas alkanivorans</name>
    <dbReference type="NCBI Taxonomy" id="441119"/>
    <lineage>
        <taxon>Bacteria</taxon>
        <taxon>Pseudomonadati</taxon>
        <taxon>Pseudomonadota</taxon>
        <taxon>Alphaproteobacteria</taxon>
        <taxon>Rhodobacterales</taxon>
        <taxon>Roseobacteraceae</taxon>
        <taxon>Tranquillimonas</taxon>
    </lineage>
</organism>
<evidence type="ECO:0000313" key="1">
    <source>
        <dbReference type="EMBL" id="SFQ16580.1"/>
    </source>
</evidence>
<accession>A0A1I5WA13</accession>
<name>A0A1I5WA13_9RHOB</name>
<reference evidence="1 2" key="1">
    <citation type="submission" date="2016-10" db="EMBL/GenBank/DDBJ databases">
        <authorList>
            <person name="de Groot N.N."/>
        </authorList>
    </citation>
    <scope>NUCLEOTIDE SEQUENCE [LARGE SCALE GENOMIC DNA]</scope>
    <source>
        <strain evidence="1 2">DSM 19547</strain>
    </source>
</reference>
<evidence type="ECO:0000313" key="2">
    <source>
        <dbReference type="Proteomes" id="UP000199356"/>
    </source>
</evidence>
<sequence length="341" mass="37860">MPTLEHDSLVFRFPQIEEEASFAIDFQRTLRIPDSDETYHLPPGLGRFPLRHAEDYSTRLPTHTASRGGVIFPMWQAEAMWIDFRNIGPDLELDFPVAVKIAAGKINAITGDPWRAGLTRDPQDYVVSPEQPWLDGYAVEKDVIRQFVAMPLGECYSAEEQLTGEAEWGGLQISVIPLKKEVWSAKRAAWERGKAALQERADILPDMACMSMEMSLAPGGRMHQAIEPDPFELDDWDTAAADRVFVTLVHGKDWKTVTGEPAPEHPPTARMYTEAGLPWFSHYGADQTALPGSGTLRGLKSAGAMHEILTGASLPDSEDVEVKVVVPTEPRRLIATGSWDK</sequence>
<protein>
    <recommendedName>
        <fullName evidence="3">Integral membrane protein</fullName>
    </recommendedName>
</protein>
<dbReference type="STRING" id="441119.SAMN04488047_14216"/>
<dbReference type="Proteomes" id="UP000199356">
    <property type="component" value="Unassembled WGS sequence"/>
</dbReference>
<dbReference type="RefSeq" id="WP_093425637.1">
    <property type="nucleotide sequence ID" value="NZ_FOXA01000042.1"/>
</dbReference>
<dbReference type="AlphaFoldDB" id="A0A1I5WA13"/>
<dbReference type="OrthoDB" id="4304666at2"/>
<gene>
    <name evidence="1" type="ORF">SAMN04488047_14216</name>
</gene>
<evidence type="ECO:0008006" key="3">
    <source>
        <dbReference type="Google" id="ProtNLM"/>
    </source>
</evidence>
<keyword evidence="2" id="KW-1185">Reference proteome</keyword>
<dbReference type="EMBL" id="FOXA01000042">
    <property type="protein sequence ID" value="SFQ16580.1"/>
    <property type="molecule type" value="Genomic_DNA"/>
</dbReference>
<proteinExistence type="predicted"/>